<proteinExistence type="predicted"/>
<comment type="caution">
    <text evidence="1">The sequence shown here is derived from an EMBL/GenBank/DDBJ whole genome shotgun (WGS) entry which is preliminary data.</text>
</comment>
<sequence>MPVILQPGIGQDGQRDGSVKKVVLGAARRAGCFAKEEGNLVINGKLYEKLNKSDRLDSFGIEE</sequence>
<keyword evidence="2" id="KW-1185">Reference proteome</keyword>
<dbReference type="Proteomes" id="UP000634136">
    <property type="component" value="Unassembled WGS sequence"/>
</dbReference>
<evidence type="ECO:0000313" key="2">
    <source>
        <dbReference type="Proteomes" id="UP000634136"/>
    </source>
</evidence>
<dbReference type="EMBL" id="JAAIUW010000004">
    <property type="protein sequence ID" value="KAF7834240.1"/>
    <property type="molecule type" value="Genomic_DNA"/>
</dbReference>
<evidence type="ECO:0000313" key="1">
    <source>
        <dbReference type="EMBL" id="KAF7834240.1"/>
    </source>
</evidence>
<gene>
    <name evidence="1" type="ORF">G2W53_009099</name>
</gene>
<accession>A0A835C9H7</accession>
<protein>
    <submittedName>
        <fullName evidence="1">Uncharacterized protein</fullName>
    </submittedName>
</protein>
<name>A0A835C9H7_9FABA</name>
<dbReference type="AlphaFoldDB" id="A0A835C9H7"/>
<organism evidence="1 2">
    <name type="scientific">Senna tora</name>
    <dbReference type="NCBI Taxonomy" id="362788"/>
    <lineage>
        <taxon>Eukaryota</taxon>
        <taxon>Viridiplantae</taxon>
        <taxon>Streptophyta</taxon>
        <taxon>Embryophyta</taxon>
        <taxon>Tracheophyta</taxon>
        <taxon>Spermatophyta</taxon>
        <taxon>Magnoliopsida</taxon>
        <taxon>eudicotyledons</taxon>
        <taxon>Gunneridae</taxon>
        <taxon>Pentapetalae</taxon>
        <taxon>rosids</taxon>
        <taxon>fabids</taxon>
        <taxon>Fabales</taxon>
        <taxon>Fabaceae</taxon>
        <taxon>Caesalpinioideae</taxon>
        <taxon>Cassia clade</taxon>
        <taxon>Senna</taxon>
    </lineage>
</organism>
<reference evidence="1" key="1">
    <citation type="submission" date="2020-09" db="EMBL/GenBank/DDBJ databases">
        <title>Genome-Enabled Discovery of Anthraquinone Biosynthesis in Senna tora.</title>
        <authorList>
            <person name="Kang S.-H."/>
            <person name="Pandey R.P."/>
            <person name="Lee C.-M."/>
            <person name="Sim J.-S."/>
            <person name="Jeong J.-T."/>
            <person name="Choi B.-S."/>
            <person name="Jung M."/>
            <person name="Ginzburg D."/>
            <person name="Zhao K."/>
            <person name="Won S.Y."/>
            <person name="Oh T.-J."/>
            <person name="Yu Y."/>
            <person name="Kim N.-H."/>
            <person name="Lee O.R."/>
            <person name="Lee T.-H."/>
            <person name="Bashyal P."/>
            <person name="Kim T.-S."/>
            <person name="Lee W.-H."/>
            <person name="Kawkins C."/>
            <person name="Kim C.-K."/>
            <person name="Kim J.S."/>
            <person name="Ahn B.O."/>
            <person name="Rhee S.Y."/>
            <person name="Sohng J.K."/>
        </authorList>
    </citation>
    <scope>NUCLEOTIDE SEQUENCE</scope>
    <source>
        <tissue evidence="1">Leaf</tissue>
    </source>
</reference>